<gene>
    <name evidence="1" type="ORF">PSYICH_LOCUS7581</name>
</gene>
<accession>A0A9P0CX36</accession>
<dbReference type="AlphaFoldDB" id="A0A9P0CX36"/>
<dbReference type="PANTHER" id="PTHR46704">
    <property type="entry name" value="CXC DOMAIN-CONTAINING PROTEIN-RELATED"/>
    <property type="match status" value="1"/>
</dbReference>
<evidence type="ECO:0000313" key="1">
    <source>
        <dbReference type="EMBL" id="CAH1106247.1"/>
    </source>
</evidence>
<keyword evidence="2" id="KW-1185">Reference proteome</keyword>
<dbReference type="PANTHER" id="PTHR46704:SF9">
    <property type="entry name" value="BHLH DOMAIN-CONTAINING PROTEIN"/>
    <property type="match status" value="1"/>
</dbReference>
<protein>
    <submittedName>
        <fullName evidence="1">Uncharacterized protein</fullName>
    </submittedName>
</protein>
<reference evidence="1" key="1">
    <citation type="submission" date="2022-01" db="EMBL/GenBank/DDBJ databases">
        <authorList>
            <person name="King R."/>
        </authorList>
    </citation>
    <scope>NUCLEOTIDE SEQUENCE</scope>
</reference>
<dbReference type="Proteomes" id="UP001153636">
    <property type="component" value="Chromosome 2"/>
</dbReference>
<dbReference type="EMBL" id="OV651814">
    <property type="protein sequence ID" value="CAH1106247.1"/>
    <property type="molecule type" value="Genomic_DNA"/>
</dbReference>
<sequence length="186" mass="21734">MAGLISKDDVSKELKKSRIIRDNVDLQSICNTLEESTNPFSISFEKDTLYNIGTGKDANMNRKEYLLIAMTKLKTAFIDECKKENERFNQTIHKQKINNFEAEGVEVKIRTKDNKVKELGLTCGIFGRMCFYIDGVMIKTDKSQLLRHLKRFIQREEMPQELYNVIDAMFLLHTLPETYRSYQSIF</sequence>
<evidence type="ECO:0000313" key="2">
    <source>
        <dbReference type="Proteomes" id="UP001153636"/>
    </source>
</evidence>
<proteinExistence type="predicted"/>
<name>A0A9P0CX36_9CUCU</name>
<organism evidence="1 2">
    <name type="scientific">Psylliodes chrysocephalus</name>
    <dbReference type="NCBI Taxonomy" id="3402493"/>
    <lineage>
        <taxon>Eukaryota</taxon>
        <taxon>Metazoa</taxon>
        <taxon>Ecdysozoa</taxon>
        <taxon>Arthropoda</taxon>
        <taxon>Hexapoda</taxon>
        <taxon>Insecta</taxon>
        <taxon>Pterygota</taxon>
        <taxon>Neoptera</taxon>
        <taxon>Endopterygota</taxon>
        <taxon>Coleoptera</taxon>
        <taxon>Polyphaga</taxon>
        <taxon>Cucujiformia</taxon>
        <taxon>Chrysomeloidea</taxon>
        <taxon>Chrysomelidae</taxon>
        <taxon>Galerucinae</taxon>
        <taxon>Alticini</taxon>
        <taxon>Psylliodes</taxon>
    </lineage>
</organism>